<proteinExistence type="predicted"/>
<feature type="transmembrane region" description="Helical" evidence="10">
    <location>
        <begin position="375"/>
        <end position="392"/>
    </location>
</feature>
<dbReference type="InterPro" id="IPR050222">
    <property type="entry name" value="MATE_MdtK"/>
</dbReference>
<comment type="subcellular location">
    <subcellularLocation>
        <location evidence="1">Cell membrane</location>
        <topology evidence="1">Multi-pass membrane protein</topology>
    </subcellularLocation>
</comment>
<evidence type="ECO:0000256" key="1">
    <source>
        <dbReference type="ARBA" id="ARBA00004651"/>
    </source>
</evidence>
<dbReference type="EMBL" id="AOMB01000041">
    <property type="protein sequence ID" value="EMA36628.1"/>
    <property type="molecule type" value="Genomic_DNA"/>
</dbReference>
<reference evidence="11 12" key="1">
    <citation type="journal article" date="2014" name="PLoS Genet.">
        <title>Phylogenetically driven sequencing of extremely halophilic archaea reveals strategies for static and dynamic osmo-response.</title>
        <authorList>
            <person name="Becker E.A."/>
            <person name="Seitzer P.M."/>
            <person name="Tritt A."/>
            <person name="Larsen D."/>
            <person name="Krusor M."/>
            <person name="Yao A.I."/>
            <person name="Wu D."/>
            <person name="Madern D."/>
            <person name="Eisen J.A."/>
            <person name="Darling A.E."/>
            <person name="Facciotti M.T."/>
        </authorList>
    </citation>
    <scope>NUCLEOTIDE SEQUENCE [LARGE SCALE GENOMIC DNA]</scope>
    <source>
        <strain evidence="11 12">100A6</strain>
    </source>
</reference>
<gene>
    <name evidence="11" type="ORF">C447_15261</name>
</gene>
<dbReference type="GO" id="GO:0006811">
    <property type="term" value="P:monoatomic ion transport"/>
    <property type="evidence" value="ECO:0007669"/>
    <property type="project" value="UniProtKB-KW"/>
</dbReference>
<dbReference type="Pfam" id="PF01554">
    <property type="entry name" value="MatE"/>
    <property type="match status" value="2"/>
</dbReference>
<keyword evidence="2" id="KW-0813">Transport</keyword>
<feature type="transmembrane region" description="Helical" evidence="10">
    <location>
        <begin position="151"/>
        <end position="175"/>
    </location>
</feature>
<feature type="transmembrane region" description="Helical" evidence="10">
    <location>
        <begin position="111"/>
        <end position="130"/>
    </location>
</feature>
<protein>
    <recommendedName>
        <fullName evidence="9">Multidrug-efflux transporter</fullName>
    </recommendedName>
</protein>
<evidence type="ECO:0000256" key="5">
    <source>
        <dbReference type="ARBA" id="ARBA00022692"/>
    </source>
</evidence>
<dbReference type="CDD" id="cd13137">
    <property type="entry name" value="MATE_NorM_like"/>
    <property type="match status" value="1"/>
</dbReference>
<sequence length="444" mass="45016">MVALAWPVMVSQVLRTLMRTVDVLVTATFSPAAVVAVGLADLYGRIPLRIGLGFGSAAIALSSQDTGAGADANRAEAVSSALCMGLVAGLPIAAVGVAFGGPLIRLFGARGSVVTLGATYLGVVLATAPARHVSLVAARALQGTGDTRTPMYVTGLVNVTNITGSAVFGLGLFGFQQYGVLGVGGATAVSNVLSAGLLVAAVRSPRTDLRLVRPADPTVARQLVVVAAPKVAEGLAATVAEFPFNALLLGFGRPVNAGFQIGRRVYQQVTGPLSRGYRTAASVLVGQALGDGDPGAARYRGWATTGLSTVTVGIVGVALFVLAPDAVRLLAGGSPEALPYATGFARVYGLSAVFLAGFIVLSGALSGASETRIPLVARVTGVFGVLVGGTWLLGVELGWGVRGAYVAVAGRYVWMTAVVFVGFATTRWASRAAAMMAARDTAED</sequence>
<evidence type="ECO:0000313" key="12">
    <source>
        <dbReference type="Proteomes" id="UP000011566"/>
    </source>
</evidence>
<keyword evidence="4" id="KW-1003">Cell membrane</keyword>
<keyword evidence="7" id="KW-0406">Ion transport</keyword>
<dbReference type="GO" id="GO:0005886">
    <property type="term" value="C:plasma membrane"/>
    <property type="evidence" value="ECO:0007669"/>
    <property type="project" value="UniProtKB-SubCell"/>
</dbReference>
<evidence type="ECO:0000256" key="10">
    <source>
        <dbReference type="SAM" id="Phobius"/>
    </source>
</evidence>
<dbReference type="AlphaFoldDB" id="M0LTZ5"/>
<comment type="caution">
    <text evidence="11">The sequence shown here is derived from an EMBL/GenBank/DDBJ whole genome shotgun (WGS) entry which is preliminary data.</text>
</comment>
<keyword evidence="6 10" id="KW-1133">Transmembrane helix</keyword>
<feature type="transmembrane region" description="Helical" evidence="10">
    <location>
        <begin position="181"/>
        <end position="202"/>
    </location>
</feature>
<organism evidence="11 12">
    <name type="scientific">Halococcus hamelinensis 100A6</name>
    <dbReference type="NCBI Taxonomy" id="1132509"/>
    <lineage>
        <taxon>Archaea</taxon>
        <taxon>Methanobacteriati</taxon>
        <taxon>Methanobacteriota</taxon>
        <taxon>Stenosarchaea group</taxon>
        <taxon>Halobacteria</taxon>
        <taxon>Halobacteriales</taxon>
        <taxon>Halococcaceae</taxon>
        <taxon>Halococcus</taxon>
    </lineage>
</organism>
<dbReference type="PIRSF" id="PIRSF006603">
    <property type="entry name" value="DinF"/>
    <property type="match status" value="1"/>
</dbReference>
<feature type="transmembrane region" description="Helical" evidence="10">
    <location>
        <begin position="21"/>
        <end position="40"/>
    </location>
</feature>
<dbReference type="GO" id="GO:0015297">
    <property type="term" value="F:antiporter activity"/>
    <property type="evidence" value="ECO:0007669"/>
    <property type="project" value="UniProtKB-KW"/>
</dbReference>
<dbReference type="GO" id="GO:0042910">
    <property type="term" value="F:xenobiotic transmembrane transporter activity"/>
    <property type="evidence" value="ECO:0007669"/>
    <property type="project" value="InterPro"/>
</dbReference>
<keyword evidence="5 10" id="KW-0812">Transmembrane</keyword>
<evidence type="ECO:0000256" key="4">
    <source>
        <dbReference type="ARBA" id="ARBA00022475"/>
    </source>
</evidence>
<dbReference type="PANTHER" id="PTHR43298">
    <property type="entry name" value="MULTIDRUG RESISTANCE PROTEIN NORM-RELATED"/>
    <property type="match status" value="1"/>
</dbReference>
<dbReference type="PANTHER" id="PTHR43298:SF2">
    <property type="entry name" value="FMN_FAD EXPORTER YEEO-RELATED"/>
    <property type="match status" value="1"/>
</dbReference>
<dbReference type="eggNOG" id="arCOG01731">
    <property type="taxonomic scope" value="Archaea"/>
</dbReference>
<evidence type="ECO:0000313" key="11">
    <source>
        <dbReference type="EMBL" id="EMA36628.1"/>
    </source>
</evidence>
<evidence type="ECO:0000256" key="8">
    <source>
        <dbReference type="ARBA" id="ARBA00023136"/>
    </source>
</evidence>
<dbReference type="InterPro" id="IPR002528">
    <property type="entry name" value="MATE_fam"/>
</dbReference>
<feature type="transmembrane region" description="Helical" evidence="10">
    <location>
        <begin position="412"/>
        <end position="429"/>
    </location>
</feature>
<evidence type="ECO:0000256" key="3">
    <source>
        <dbReference type="ARBA" id="ARBA00022449"/>
    </source>
</evidence>
<evidence type="ECO:0000256" key="9">
    <source>
        <dbReference type="ARBA" id="ARBA00031636"/>
    </source>
</evidence>
<name>M0LTZ5_9EURY</name>
<dbReference type="NCBIfam" id="TIGR00797">
    <property type="entry name" value="matE"/>
    <property type="match status" value="1"/>
</dbReference>
<evidence type="ECO:0000256" key="7">
    <source>
        <dbReference type="ARBA" id="ARBA00023065"/>
    </source>
</evidence>
<dbReference type="PATRIC" id="fig|1132509.6.peg.3546"/>
<dbReference type="InterPro" id="IPR048279">
    <property type="entry name" value="MdtK-like"/>
</dbReference>
<evidence type="ECO:0000256" key="6">
    <source>
        <dbReference type="ARBA" id="ARBA00022989"/>
    </source>
</evidence>
<keyword evidence="3" id="KW-0050">Antiport</keyword>
<keyword evidence="8 10" id="KW-0472">Membrane</keyword>
<feature type="transmembrane region" description="Helical" evidence="10">
    <location>
        <begin position="75"/>
        <end position="99"/>
    </location>
</feature>
<feature type="transmembrane region" description="Helical" evidence="10">
    <location>
        <begin position="307"/>
        <end position="327"/>
    </location>
</feature>
<keyword evidence="12" id="KW-1185">Reference proteome</keyword>
<evidence type="ECO:0000256" key="2">
    <source>
        <dbReference type="ARBA" id="ARBA00022448"/>
    </source>
</evidence>
<feature type="transmembrane region" description="Helical" evidence="10">
    <location>
        <begin position="347"/>
        <end position="368"/>
    </location>
</feature>
<accession>M0LTZ5</accession>
<dbReference type="Proteomes" id="UP000011566">
    <property type="component" value="Unassembled WGS sequence"/>
</dbReference>